<dbReference type="PANTHER" id="PTHR21666:SF270">
    <property type="entry name" value="MUREIN HYDROLASE ACTIVATOR ENVC"/>
    <property type="match status" value="1"/>
</dbReference>
<dbReference type="InterPro" id="IPR016047">
    <property type="entry name" value="M23ase_b-sheet_dom"/>
</dbReference>
<name>A7B6J5_MEDG7</name>
<evidence type="ECO:0000313" key="3">
    <source>
        <dbReference type="EMBL" id="EDN76528.1"/>
    </source>
</evidence>
<comment type="caution">
    <text evidence="3">The sequence shown here is derived from an EMBL/GenBank/DDBJ whole genome shotgun (WGS) entry which is preliminary data.</text>
</comment>
<dbReference type="InterPro" id="IPR050570">
    <property type="entry name" value="Cell_wall_metabolism_enzyme"/>
</dbReference>
<proteinExistence type="predicted"/>
<feature type="region of interest" description="Disordered" evidence="1">
    <location>
        <begin position="50"/>
        <end position="96"/>
    </location>
</feature>
<accession>A7B6J5</accession>
<dbReference type="PaxDb" id="411470-RUMGNA_03208"/>
<dbReference type="CDD" id="cd12797">
    <property type="entry name" value="M23_peptidase"/>
    <property type="match status" value="1"/>
</dbReference>
<feature type="domain" description="M23ase beta-sheet core" evidence="2">
    <location>
        <begin position="141"/>
        <end position="235"/>
    </location>
</feature>
<reference evidence="3 4" key="1">
    <citation type="submission" date="2007-04" db="EMBL/GenBank/DDBJ databases">
        <authorList>
            <person name="Fulton L."/>
            <person name="Clifton S."/>
            <person name="Fulton B."/>
            <person name="Xu J."/>
            <person name="Minx P."/>
            <person name="Pepin K.H."/>
            <person name="Johnson M."/>
            <person name="Thiruvilangam P."/>
            <person name="Bhonagiri V."/>
            <person name="Nash W.E."/>
            <person name="Mardis E.R."/>
            <person name="Wilson R.K."/>
        </authorList>
    </citation>
    <scope>NUCLEOTIDE SEQUENCE [LARGE SCALE GENOMIC DNA]</scope>
    <source>
        <strain evidence="3 4">ATCC 29149</strain>
    </source>
</reference>
<organism evidence="3 4">
    <name type="scientific">Mediterraneibacter gnavus (strain ATCC 29149 / DSM 114966 / JCM 6515 / VPI C7-9)</name>
    <name type="common">Ruminococcus gnavus</name>
    <dbReference type="NCBI Taxonomy" id="411470"/>
    <lineage>
        <taxon>Bacteria</taxon>
        <taxon>Bacillati</taxon>
        <taxon>Bacillota</taxon>
        <taxon>Clostridia</taxon>
        <taxon>Lachnospirales</taxon>
        <taxon>Lachnospiraceae</taxon>
        <taxon>Mediterraneibacter</taxon>
    </lineage>
</organism>
<protein>
    <submittedName>
        <fullName evidence="3">Peptidase, M23 family</fullName>
    </submittedName>
</protein>
<evidence type="ECO:0000313" key="4">
    <source>
        <dbReference type="Proteomes" id="UP000004410"/>
    </source>
</evidence>
<evidence type="ECO:0000259" key="2">
    <source>
        <dbReference type="Pfam" id="PF01551"/>
    </source>
</evidence>
<feature type="compositionally biased region" description="Low complexity" evidence="1">
    <location>
        <begin position="51"/>
        <end position="64"/>
    </location>
</feature>
<dbReference type="GO" id="GO:0004222">
    <property type="term" value="F:metalloendopeptidase activity"/>
    <property type="evidence" value="ECO:0007669"/>
    <property type="project" value="TreeGrafter"/>
</dbReference>
<evidence type="ECO:0000256" key="1">
    <source>
        <dbReference type="SAM" id="MobiDB-lite"/>
    </source>
</evidence>
<dbReference type="AlphaFoldDB" id="A7B6J5"/>
<dbReference type="Pfam" id="PF01551">
    <property type="entry name" value="Peptidase_M23"/>
    <property type="match status" value="1"/>
</dbReference>
<dbReference type="PANTHER" id="PTHR21666">
    <property type="entry name" value="PEPTIDASE-RELATED"/>
    <property type="match status" value="1"/>
</dbReference>
<dbReference type="Proteomes" id="UP000004410">
    <property type="component" value="Unassembled WGS sequence"/>
</dbReference>
<dbReference type="EMBL" id="AAYG02000028">
    <property type="protein sequence ID" value="EDN76528.1"/>
    <property type="molecule type" value="Genomic_DNA"/>
</dbReference>
<dbReference type="Gene3D" id="2.70.70.10">
    <property type="entry name" value="Glucose Permease (Domain IIA)"/>
    <property type="match status" value="1"/>
</dbReference>
<feature type="compositionally biased region" description="Polar residues" evidence="1">
    <location>
        <begin position="77"/>
        <end position="95"/>
    </location>
</feature>
<dbReference type="InterPro" id="IPR011055">
    <property type="entry name" value="Dup_hybrid_motif"/>
</dbReference>
<dbReference type="SUPFAM" id="SSF51261">
    <property type="entry name" value="Duplicated hybrid motif"/>
    <property type="match status" value="1"/>
</dbReference>
<gene>
    <name evidence="3" type="ORF">RUMGNA_03208</name>
</gene>
<dbReference type="eggNOG" id="COG0739">
    <property type="taxonomic scope" value="Bacteria"/>
</dbReference>
<sequence length="240" mass="25758">MNMNNNEKPSLKSKGMSVAIVICFVVVVSVVGAVVYNSYHRRATGSQLAKNNTVTEETRTTNTNDIVLPQAEEDTSAENGSETGTNESAETQTETAAPAKQVYFDENSTLAWPASGSVILGYSMDKTVFFQTLEQYKYNPAMIIAGEAGEMIGASADGIVTNIEETAQTGVTVTLDMGNGYSAVYGQLKDVPLAIGDFVAQGQTVGYLSEPTKYYSVEGPNLYFEVTKDGEAKDPAVYME</sequence>
<reference evidence="3 4" key="2">
    <citation type="submission" date="2007-06" db="EMBL/GenBank/DDBJ databases">
        <title>Draft genome sequence of Ruminococcus gnavus (ATCC 29149).</title>
        <authorList>
            <person name="Sudarsanam P."/>
            <person name="Ley R."/>
            <person name="Guruge J."/>
            <person name="Turnbaugh P.J."/>
            <person name="Mahowald M."/>
            <person name="Liep D."/>
            <person name="Gordon J."/>
        </authorList>
    </citation>
    <scope>NUCLEOTIDE SEQUENCE [LARGE SCALE GENOMIC DNA]</scope>
    <source>
        <strain evidence="3 4">ATCC 29149</strain>
    </source>
</reference>